<accession>K1TUB9</accession>
<feature type="non-terminal residue" evidence="7">
    <location>
        <position position="115"/>
    </location>
</feature>
<dbReference type="EMBL" id="AJWY01004078">
    <property type="protein sequence ID" value="EKC73413.1"/>
    <property type="molecule type" value="Genomic_DNA"/>
</dbReference>
<dbReference type="PROSITE" id="PS51192">
    <property type="entry name" value="HELICASE_ATP_BIND_1"/>
    <property type="match status" value="1"/>
</dbReference>
<dbReference type="SUPFAM" id="SSF52540">
    <property type="entry name" value="P-loop containing nucleoside triphosphate hydrolases"/>
    <property type="match status" value="1"/>
</dbReference>
<dbReference type="PANTHER" id="PTHR47964:SF1">
    <property type="entry name" value="ATP-DEPENDENT DNA HELICASE HOMOLOG RECG, CHLOROPLASTIC"/>
    <property type="match status" value="1"/>
</dbReference>
<protein>
    <submittedName>
        <fullName evidence="7">ATP-dependent DNA helicase RecG</fullName>
    </submittedName>
</protein>
<organism evidence="7">
    <name type="scientific">human gut metagenome</name>
    <dbReference type="NCBI Taxonomy" id="408170"/>
    <lineage>
        <taxon>unclassified sequences</taxon>
        <taxon>metagenomes</taxon>
        <taxon>organismal metagenomes</taxon>
    </lineage>
</organism>
<keyword evidence="4" id="KW-0238">DNA-binding</keyword>
<keyword evidence="1" id="KW-0227">DNA damage</keyword>
<dbReference type="Pfam" id="PF00270">
    <property type="entry name" value="DEAD"/>
    <property type="match status" value="1"/>
</dbReference>
<evidence type="ECO:0000256" key="3">
    <source>
        <dbReference type="ARBA" id="ARBA00022806"/>
    </source>
</evidence>
<comment type="caution">
    <text evidence="7">The sequence shown here is derived from an EMBL/GenBank/DDBJ whole genome shotgun (WGS) entry which is preliminary data.</text>
</comment>
<evidence type="ECO:0000313" key="7">
    <source>
        <dbReference type="EMBL" id="EKC73413.1"/>
    </source>
</evidence>
<feature type="domain" description="Helicase ATP-binding" evidence="6">
    <location>
        <begin position="31"/>
        <end position="115"/>
    </location>
</feature>
<reference evidence="7" key="1">
    <citation type="journal article" date="2013" name="Environ. Microbiol.">
        <title>Microbiota from the distal guts of lean and obese adolescents exhibit partial functional redundancy besides clear differences in community structure.</title>
        <authorList>
            <person name="Ferrer M."/>
            <person name="Ruiz A."/>
            <person name="Lanza F."/>
            <person name="Haange S.B."/>
            <person name="Oberbach A."/>
            <person name="Till H."/>
            <person name="Bargiela R."/>
            <person name="Campoy C."/>
            <person name="Segura M.T."/>
            <person name="Richter M."/>
            <person name="von Bergen M."/>
            <person name="Seifert J."/>
            <person name="Suarez A."/>
        </authorList>
    </citation>
    <scope>NUCLEOTIDE SEQUENCE</scope>
</reference>
<dbReference type="InterPro" id="IPR014001">
    <property type="entry name" value="Helicase_ATP-bd"/>
</dbReference>
<keyword evidence="2" id="KW-0378">Hydrolase</keyword>
<dbReference type="Gene3D" id="3.40.50.300">
    <property type="entry name" value="P-loop containing nucleotide triphosphate hydrolases"/>
    <property type="match status" value="1"/>
</dbReference>
<sequence length="115" mass="12882">MGEVFNTFYSRNLPFELTNAQKRVLKEIRKDVGSGKQMNRLLQGDVGSGKTLVALMSMLMALDNGFQACMMAPTEILANQHYETIRELLYGMEVRVELLTGSVKGKRREAILVGL</sequence>
<gene>
    <name evidence="7" type="ORF">LEA_06240</name>
</gene>
<evidence type="ECO:0000256" key="5">
    <source>
        <dbReference type="ARBA" id="ARBA00023204"/>
    </source>
</evidence>
<dbReference type="InterPro" id="IPR011545">
    <property type="entry name" value="DEAD/DEAH_box_helicase_dom"/>
</dbReference>
<keyword evidence="3 7" id="KW-0347">Helicase</keyword>
<dbReference type="InterPro" id="IPR027417">
    <property type="entry name" value="P-loop_NTPase"/>
</dbReference>
<keyword evidence="5" id="KW-0234">DNA repair</keyword>
<dbReference type="PANTHER" id="PTHR47964">
    <property type="entry name" value="ATP-DEPENDENT DNA HELICASE HOMOLOG RECG, CHLOROPLASTIC"/>
    <property type="match status" value="1"/>
</dbReference>
<dbReference type="GO" id="GO:0006281">
    <property type="term" value="P:DNA repair"/>
    <property type="evidence" value="ECO:0007669"/>
    <property type="project" value="UniProtKB-KW"/>
</dbReference>
<evidence type="ECO:0000256" key="2">
    <source>
        <dbReference type="ARBA" id="ARBA00022801"/>
    </source>
</evidence>
<evidence type="ECO:0000256" key="1">
    <source>
        <dbReference type="ARBA" id="ARBA00022763"/>
    </source>
</evidence>
<name>K1TUB9_9ZZZZ</name>
<proteinExistence type="predicted"/>
<evidence type="ECO:0000256" key="4">
    <source>
        <dbReference type="ARBA" id="ARBA00023125"/>
    </source>
</evidence>
<dbReference type="AlphaFoldDB" id="K1TUB9"/>
<keyword evidence="3 7" id="KW-0067">ATP-binding</keyword>
<dbReference type="InterPro" id="IPR047112">
    <property type="entry name" value="RecG/Mfd"/>
</dbReference>
<dbReference type="GO" id="GO:0016787">
    <property type="term" value="F:hydrolase activity"/>
    <property type="evidence" value="ECO:0007669"/>
    <property type="project" value="UniProtKB-KW"/>
</dbReference>
<keyword evidence="3 7" id="KW-0547">Nucleotide-binding</keyword>
<evidence type="ECO:0000259" key="6">
    <source>
        <dbReference type="PROSITE" id="PS51192"/>
    </source>
</evidence>
<dbReference type="GO" id="GO:0005524">
    <property type="term" value="F:ATP binding"/>
    <property type="evidence" value="ECO:0007669"/>
    <property type="project" value="InterPro"/>
</dbReference>
<dbReference type="GO" id="GO:0003677">
    <property type="term" value="F:DNA binding"/>
    <property type="evidence" value="ECO:0007669"/>
    <property type="project" value="UniProtKB-KW"/>
</dbReference>
<dbReference type="GO" id="GO:0003678">
    <property type="term" value="F:DNA helicase activity"/>
    <property type="evidence" value="ECO:0007669"/>
    <property type="project" value="TreeGrafter"/>
</dbReference>